<evidence type="ECO:0000259" key="2">
    <source>
        <dbReference type="PROSITE" id="PS50041"/>
    </source>
</evidence>
<name>A0A914ZBD7_9BILA</name>
<sequence>MIAFIFLFLILIKYSAAECPSNTTEWQSSCFSFFNISTGFADAELRCKKVGGHLAAIHDGFTNALLAQEALNNFHESTQVDFWIGATNLIKPPMWNWTDGSPFDFTDWNKGEPQNTSGANCAAISTVDGYWTAQDCFKPKPFACQVPSSVYYIPTTPSYPANANCSMGWFYFPPTHSCYGANAGGFVGNWNAAETYCEDSKAQLPSIHSVAEFEYLTSLLYIDWANVWTGIFSIDNGRSWKASDNTSADFEKFGPWCPGRPLTNITGERCVAVGSIAGIGCYYDYNSTDRSFHTVCKKPL</sequence>
<keyword evidence="1" id="KW-0732">Signal</keyword>
<dbReference type="Pfam" id="PF00059">
    <property type="entry name" value="Lectin_C"/>
    <property type="match status" value="2"/>
</dbReference>
<dbReference type="CDD" id="cd00037">
    <property type="entry name" value="CLECT"/>
    <property type="match status" value="2"/>
</dbReference>
<accession>A0A914ZBD7</accession>
<reference evidence="4" key="1">
    <citation type="submission" date="2022-11" db="UniProtKB">
        <authorList>
            <consortium name="WormBaseParasite"/>
        </authorList>
    </citation>
    <scope>IDENTIFICATION</scope>
</reference>
<dbReference type="InterPro" id="IPR016187">
    <property type="entry name" value="CTDL_fold"/>
</dbReference>
<feature type="domain" description="C-type lectin" evidence="2">
    <location>
        <begin position="178"/>
        <end position="297"/>
    </location>
</feature>
<dbReference type="PROSITE" id="PS50041">
    <property type="entry name" value="C_TYPE_LECTIN_2"/>
    <property type="match status" value="2"/>
</dbReference>
<dbReference type="PANTHER" id="PTHR22803">
    <property type="entry name" value="MANNOSE, PHOSPHOLIPASE, LECTIN RECEPTOR RELATED"/>
    <property type="match status" value="1"/>
</dbReference>
<dbReference type="InterPro" id="IPR050111">
    <property type="entry name" value="C-type_lectin/snaclec_domain"/>
</dbReference>
<evidence type="ECO:0000313" key="3">
    <source>
        <dbReference type="Proteomes" id="UP000887577"/>
    </source>
</evidence>
<organism evidence="3 4">
    <name type="scientific">Panagrolaimus superbus</name>
    <dbReference type="NCBI Taxonomy" id="310955"/>
    <lineage>
        <taxon>Eukaryota</taxon>
        <taxon>Metazoa</taxon>
        <taxon>Ecdysozoa</taxon>
        <taxon>Nematoda</taxon>
        <taxon>Chromadorea</taxon>
        <taxon>Rhabditida</taxon>
        <taxon>Tylenchina</taxon>
        <taxon>Panagrolaimomorpha</taxon>
        <taxon>Panagrolaimoidea</taxon>
        <taxon>Panagrolaimidae</taxon>
        <taxon>Panagrolaimus</taxon>
    </lineage>
</organism>
<dbReference type="InterPro" id="IPR001304">
    <property type="entry name" value="C-type_lectin-like"/>
</dbReference>
<evidence type="ECO:0000313" key="4">
    <source>
        <dbReference type="WBParaSite" id="PSU_v2.g9233.t1"/>
    </source>
</evidence>
<feature type="signal peptide" evidence="1">
    <location>
        <begin position="1"/>
        <end position="17"/>
    </location>
</feature>
<dbReference type="WBParaSite" id="PSU_v2.g9233.t1">
    <property type="protein sequence ID" value="PSU_v2.g9233.t1"/>
    <property type="gene ID" value="PSU_v2.g9233"/>
</dbReference>
<keyword evidence="3" id="KW-1185">Reference proteome</keyword>
<dbReference type="SUPFAM" id="SSF56436">
    <property type="entry name" value="C-type lectin-like"/>
    <property type="match status" value="2"/>
</dbReference>
<dbReference type="Gene3D" id="3.10.100.10">
    <property type="entry name" value="Mannose-Binding Protein A, subunit A"/>
    <property type="match status" value="2"/>
</dbReference>
<protein>
    <submittedName>
        <fullName evidence="4">C-type lectin domain-containing protein</fullName>
    </submittedName>
</protein>
<feature type="chain" id="PRO_5037961964" evidence="1">
    <location>
        <begin position="18"/>
        <end position="300"/>
    </location>
</feature>
<dbReference type="SMART" id="SM00034">
    <property type="entry name" value="CLECT"/>
    <property type="match status" value="2"/>
</dbReference>
<dbReference type="Proteomes" id="UP000887577">
    <property type="component" value="Unplaced"/>
</dbReference>
<evidence type="ECO:0000256" key="1">
    <source>
        <dbReference type="SAM" id="SignalP"/>
    </source>
</evidence>
<proteinExistence type="predicted"/>
<feature type="domain" description="C-type lectin" evidence="2">
    <location>
        <begin position="26"/>
        <end position="145"/>
    </location>
</feature>
<dbReference type="InterPro" id="IPR016186">
    <property type="entry name" value="C-type_lectin-like/link_sf"/>
</dbReference>
<dbReference type="AlphaFoldDB" id="A0A914ZBD7"/>